<evidence type="ECO:0000259" key="12">
    <source>
        <dbReference type="Pfam" id="PF23096"/>
    </source>
</evidence>
<dbReference type="Proteomes" id="UP000829291">
    <property type="component" value="Chromosome 4"/>
</dbReference>
<evidence type="ECO:0000256" key="6">
    <source>
        <dbReference type="ARBA" id="ARBA00022763"/>
    </source>
</evidence>
<name>A0A6J0C065_NEOLC</name>
<evidence type="ECO:0000259" key="10">
    <source>
        <dbReference type="Pfam" id="PF11919"/>
    </source>
</evidence>
<dbReference type="OrthoDB" id="17907at2759"/>
<evidence type="ECO:0000313" key="13">
    <source>
        <dbReference type="Proteomes" id="UP000829291"/>
    </source>
</evidence>
<dbReference type="KEGG" id="nlo:107224314"/>
<evidence type="ECO:0000256" key="5">
    <source>
        <dbReference type="ARBA" id="ARBA00022737"/>
    </source>
</evidence>
<dbReference type="InterPro" id="IPR032430">
    <property type="entry name" value="Blm10_mid"/>
</dbReference>
<evidence type="ECO:0000256" key="9">
    <source>
        <dbReference type="SAM" id="MobiDB-lite"/>
    </source>
</evidence>
<evidence type="ECO:0000259" key="11">
    <source>
        <dbReference type="Pfam" id="PF16507"/>
    </source>
</evidence>
<dbReference type="InterPro" id="IPR011989">
    <property type="entry name" value="ARM-like"/>
</dbReference>
<keyword evidence="4" id="KW-0963">Cytoplasm</keyword>
<dbReference type="InParanoid" id="A0A6J0C065"/>
<evidence type="ECO:0000256" key="2">
    <source>
        <dbReference type="ARBA" id="ARBA00004496"/>
    </source>
</evidence>
<dbReference type="InterPro" id="IPR035309">
    <property type="entry name" value="PSME4"/>
</dbReference>
<comment type="similarity">
    <text evidence="3">Belongs to the BLM10 family.</text>
</comment>
<feature type="domain" description="Proteasome activator complex subunit 4-like HEAT repeat-like" evidence="12">
    <location>
        <begin position="1177"/>
        <end position="1463"/>
    </location>
</feature>
<dbReference type="InterPro" id="IPR055455">
    <property type="entry name" value="HEAT_PSME4"/>
</dbReference>
<dbReference type="GO" id="GO:0016504">
    <property type="term" value="F:peptidase activator activity"/>
    <property type="evidence" value="ECO:0007669"/>
    <property type="project" value="InterPro"/>
</dbReference>
<feature type="domain" description="Proteasome activator Blm10 middle HEAT repeats region" evidence="11">
    <location>
        <begin position="327"/>
        <end position="825"/>
    </location>
</feature>
<feature type="domain" description="Proteasome activator complex subunit 4 C-terminal" evidence="10">
    <location>
        <begin position="1771"/>
        <end position="1859"/>
    </location>
</feature>
<gene>
    <name evidence="14" type="primary">LOC107224314</name>
</gene>
<dbReference type="GO" id="GO:0006281">
    <property type="term" value="P:DNA repair"/>
    <property type="evidence" value="ECO:0007669"/>
    <property type="project" value="UniProtKB-KW"/>
</dbReference>
<evidence type="ECO:0000256" key="1">
    <source>
        <dbReference type="ARBA" id="ARBA00004324"/>
    </source>
</evidence>
<keyword evidence="14" id="KW-0647">Proteasome</keyword>
<dbReference type="InterPro" id="IPR021843">
    <property type="entry name" value="PSME4_C"/>
</dbReference>
<dbReference type="GO" id="GO:0010499">
    <property type="term" value="P:proteasomal ubiquitin-independent protein catabolic process"/>
    <property type="evidence" value="ECO:0007669"/>
    <property type="project" value="TreeGrafter"/>
</dbReference>
<dbReference type="SUPFAM" id="SSF48371">
    <property type="entry name" value="ARM repeat"/>
    <property type="match status" value="2"/>
</dbReference>
<reference evidence="14" key="1">
    <citation type="submission" date="2025-08" db="UniProtKB">
        <authorList>
            <consortium name="RefSeq"/>
        </authorList>
    </citation>
    <scope>IDENTIFICATION</scope>
    <source>
        <tissue evidence="14">Thorax and Abdomen</tissue>
    </source>
</reference>
<keyword evidence="5" id="KW-0677">Repeat</keyword>
<dbReference type="PANTHER" id="PTHR32170">
    <property type="entry name" value="PROTEASOME ACTIVATOR COMPLEX SUBUNIT 4"/>
    <property type="match status" value="1"/>
</dbReference>
<accession>A0A6J0C065</accession>
<dbReference type="PANTHER" id="PTHR32170:SF3">
    <property type="entry name" value="PROTEASOME ACTIVATOR COMPLEX SUBUNIT 4"/>
    <property type="match status" value="1"/>
</dbReference>
<dbReference type="RefSeq" id="XP_015519808.2">
    <property type="nucleotide sequence ID" value="XM_015664322.2"/>
</dbReference>
<evidence type="ECO:0000256" key="3">
    <source>
        <dbReference type="ARBA" id="ARBA00005739"/>
    </source>
</evidence>
<dbReference type="InterPro" id="IPR016024">
    <property type="entry name" value="ARM-type_fold"/>
</dbReference>
<evidence type="ECO:0000313" key="14">
    <source>
        <dbReference type="RefSeq" id="XP_015519808.2"/>
    </source>
</evidence>
<dbReference type="Gene3D" id="1.25.10.10">
    <property type="entry name" value="Leucine-rich Repeat Variant"/>
    <property type="match status" value="1"/>
</dbReference>
<protein>
    <submittedName>
        <fullName evidence="14">Proteasome activator complex subunit 4A</fullName>
    </submittedName>
</protein>
<keyword evidence="6" id="KW-0227">DNA damage</keyword>
<evidence type="ECO:0000256" key="7">
    <source>
        <dbReference type="ARBA" id="ARBA00023204"/>
    </source>
</evidence>
<dbReference type="GO" id="GO:0000502">
    <property type="term" value="C:proteasome complex"/>
    <property type="evidence" value="ECO:0007669"/>
    <property type="project" value="UniProtKB-KW"/>
</dbReference>
<comment type="subcellular location">
    <subcellularLocation>
        <location evidence="2">Cytoplasm</location>
    </subcellularLocation>
    <subcellularLocation>
        <location evidence="1">Nucleus speckle</location>
    </subcellularLocation>
</comment>
<sequence>MDEDTMDNDFGDELTIDSSTGSLGFQPQKEIFCNKLLPYANIIDTEAQSRFSEIKANLGRAILLREVRFGCSLWTARLCKYIKIYGMKFSKEDHILLVKLMYELITIPNLEPHKVAEFGATLIILLKKKELISPEELELPWKPLYDLTYRIMATGETALGMYRYFSSIESTLDVLVHAAKVYFPVTATQEILDKLRPCLYPLDSSMMATTMETLEWFLPLKLPPKYHSIGHQLWFEEFMSLWEVCHNAPTWEYEIMWLMSRLATSNIGYIDWEPYVPLMFTRFIRYLNLPVTYKHMQSSKHHKMDTSSIAIWIVSVLGHRSCAQDYLTKFLKTIESYIHPANYGQWHSKLRELLSKLPLHFILRLHRERYGKQTWEEPVPEPFKLTDEDVDRFVLSIKPLAMTAMFGKMGGIDAGQALQYLATMRPKLIIPDVLERLYSVLDSLTEPHKLTASMNCVVAVARPLVQGLRNYNTGYEYGEGPSQVLPLLFSTLPGIDPNDARKSFLTFRLISVFAGIIPIVDSSRVPDPISEEDRLICESTSRFEDFVLQFLDKVFSLIDSSSLEFVRLESHGGDGKSKLESLFENALAGGCTGLLGQTSDAIFDCALRKLRSLATERILETQVAGRLAAVLCRSFSRGNGQQTLRVLLPPLVRNILDAVGQSDDIAKEENLDNQLLYSMQLLAETLDTRGNYLLPYIDVLIEVLDKTLYLKSREGNQTASRLLKILLLSLSTVTPVDFKSSVGDYNDPEYMSIKDWGQAVDNKDLNVKWYVPGVDEVAAIKKIFSKYLPPVLEKIKRFTGDKNTLTREELLTNLNIMSAILIGCEAFLPVWSEPHIEPVESALEWTSFTPELGIQGELLMPDGSNVRRHIVNIMRDLQSNILRDGEDDIKSLFVVIEIWGSLLLGRMRIGEDHEVRRKNFMIGKKVIEDKLKGKQRHMRTLMVQRAAMQHEIRILESVVCLTETHKSIMLELFILGTSRYGEVRSRAQSRLFTALQYFPCSYELIVPEIVKILGKDSEEHHEAFKGVLYILLGPKQAPIITKRNWILLNTLWPALVLSKPSEKLSVIRLKEKLADTVRKLFPTISIEIEIPSRCIEAAKLLWDNYPKPSLLQPTEIEIEKGVESLKNLGKINVEYYNSLLDKLLKAIIEQSLHWRHRLMAISLIRDLVHPDQIYPAKIVRFFLSSLIHESLEERKIAIKAMLFIFKQQKRKHPKVTIDRSRFENQGECQKLSPGKRPDNAWLQYNYETRPLTSEQWEEQRFMHRAWVGYYTWPKEVKVYAPSSQQPSLDPNIRVLTDEEKEIDIFFNDPSNISKLIGYFSLEERKGKDKFDGYRFVLFKGLFRNHGDVHLKHFLPHLKRLVAEKQESSQRCAAEIVAGLIRGAKHWTFPMTKKMWEDLLPIVRTALSNLTVETVTDWGICFATAQESRDPNRQHWLLECLMEEPPLGESEASFVECGRLYALQGALSQQSWRVSELQNRLLVRLEDRLLANPFQNVRERLGSLLATIFDSDLMFPDACQRTNSPILVQEFMDKVMPRLQMLAQDPATPSIKRAEPTELSSLVNQVNLNELSKDPKNEEREGAARLLKTLCKWLIGSIVRSQYGALPAHYQLFPIVCQLENSEVDEELSRTCTSTLAVLAQAFTLPQHIPTALDTVDKISASTSWWTRATCLEFLQVLIFHNMSILLSNPLWVGQVRRLVLCLLEDERLEVREKAGQVLGGLLHCTFIPDQEILLKDLKIKAKTKLRQKKKQQSNDATTNHERSAEAASIRVRHAGVLGLCAFINAHPYDVPPFLPSIFEELGPHLNDPQPIPATIRKTLGDFKRTHYDGWSGENGHQQRFTEEQLAVLQDLVVPPTYFA</sequence>
<feature type="region of interest" description="Disordered" evidence="9">
    <location>
        <begin position="1745"/>
        <end position="1764"/>
    </location>
</feature>
<dbReference type="Pfam" id="PF16507">
    <property type="entry name" value="HEAT_PSME4_mid"/>
    <property type="match status" value="1"/>
</dbReference>
<dbReference type="GO" id="GO:0016607">
    <property type="term" value="C:nuclear speck"/>
    <property type="evidence" value="ECO:0007669"/>
    <property type="project" value="UniProtKB-SubCell"/>
</dbReference>
<proteinExistence type="inferred from homology"/>
<dbReference type="GO" id="GO:0005829">
    <property type="term" value="C:cytosol"/>
    <property type="evidence" value="ECO:0007669"/>
    <property type="project" value="TreeGrafter"/>
</dbReference>
<keyword evidence="7" id="KW-0234">DNA repair</keyword>
<dbReference type="Pfam" id="PF11919">
    <property type="entry name" value="PSME4_C"/>
    <property type="match status" value="1"/>
</dbReference>
<evidence type="ECO:0000256" key="4">
    <source>
        <dbReference type="ARBA" id="ARBA00022490"/>
    </source>
</evidence>
<dbReference type="GO" id="GO:0070628">
    <property type="term" value="F:proteasome binding"/>
    <property type="evidence" value="ECO:0007669"/>
    <property type="project" value="InterPro"/>
</dbReference>
<dbReference type="Pfam" id="PF23096">
    <property type="entry name" value="HEAT_PSME4"/>
    <property type="match status" value="1"/>
</dbReference>
<keyword evidence="13" id="KW-1185">Reference proteome</keyword>
<dbReference type="GeneID" id="107224314"/>
<organism evidence="14">
    <name type="scientific">Neodiprion lecontei</name>
    <name type="common">Redheaded pine sawfly</name>
    <dbReference type="NCBI Taxonomy" id="441921"/>
    <lineage>
        <taxon>Eukaryota</taxon>
        <taxon>Metazoa</taxon>
        <taxon>Ecdysozoa</taxon>
        <taxon>Arthropoda</taxon>
        <taxon>Hexapoda</taxon>
        <taxon>Insecta</taxon>
        <taxon>Pterygota</taxon>
        <taxon>Neoptera</taxon>
        <taxon>Endopterygota</taxon>
        <taxon>Hymenoptera</taxon>
        <taxon>Tenthredinoidea</taxon>
        <taxon>Diprionidae</taxon>
        <taxon>Diprioninae</taxon>
        <taxon>Neodiprion</taxon>
    </lineage>
</organism>
<keyword evidence="8" id="KW-0539">Nucleus</keyword>
<evidence type="ECO:0000256" key="8">
    <source>
        <dbReference type="ARBA" id="ARBA00023242"/>
    </source>
</evidence>